<evidence type="ECO:0000256" key="5">
    <source>
        <dbReference type="ARBA" id="ARBA00023136"/>
    </source>
</evidence>
<evidence type="ECO:0000313" key="8">
    <source>
        <dbReference type="Proteomes" id="UP000183815"/>
    </source>
</evidence>
<evidence type="ECO:0000256" key="6">
    <source>
        <dbReference type="SAM" id="Phobius"/>
    </source>
</evidence>
<dbReference type="PANTHER" id="PTHR30086:SF20">
    <property type="entry name" value="ARGININE EXPORTER PROTEIN ARGO-RELATED"/>
    <property type="match status" value="1"/>
</dbReference>
<keyword evidence="4 6" id="KW-1133">Transmembrane helix</keyword>
<feature type="transmembrane region" description="Helical" evidence="6">
    <location>
        <begin position="150"/>
        <end position="169"/>
    </location>
</feature>
<dbReference type="EMBL" id="MIYU01000003">
    <property type="protein sequence ID" value="OIR20078.1"/>
    <property type="molecule type" value="Genomic_DNA"/>
</dbReference>
<comment type="caution">
    <text evidence="7">The sequence shown here is derived from an EMBL/GenBank/DDBJ whole genome shotgun (WGS) entry which is preliminary data.</text>
</comment>
<dbReference type="Pfam" id="PF01810">
    <property type="entry name" value="LysE"/>
    <property type="match status" value="1"/>
</dbReference>
<organism evidence="7 8">
    <name type="scientific">Marine Group III euryarchaeote CG-Bathy1</name>
    <dbReference type="NCBI Taxonomy" id="1889001"/>
    <lineage>
        <taxon>Archaea</taxon>
        <taxon>Methanobacteriati</taxon>
        <taxon>Thermoplasmatota</taxon>
        <taxon>Thermoplasmata</taxon>
        <taxon>Candidatus Thermoprofundales</taxon>
    </lineage>
</organism>
<dbReference type="PANTHER" id="PTHR30086">
    <property type="entry name" value="ARGININE EXPORTER PROTEIN ARGO"/>
    <property type="match status" value="1"/>
</dbReference>
<evidence type="ECO:0000256" key="1">
    <source>
        <dbReference type="ARBA" id="ARBA00004651"/>
    </source>
</evidence>
<name>A0A1J5U712_9ARCH</name>
<sequence length="208" mass="22480">MRLNILELAFISGFLISISLILALGPQNVFVLRQGLLRSHVFAACLICSISDALLIAAGVLGVGLFISEIEELAIWMSVGAALFLIFYGCLRIRSALDPKGMEVGEGESQDLWPTILAGLAFTYLNPHVYVDTLLLIGGASSSYVGDEKLMFGIGAATASFVFFFSLGYGAKRLSPILNNPESWKIIDLFIAGIMFTVAGILIFPYLF</sequence>
<feature type="transmembrane region" description="Helical" evidence="6">
    <location>
        <begin position="6"/>
        <end position="29"/>
    </location>
</feature>
<keyword evidence="3 6" id="KW-0812">Transmembrane</keyword>
<proteinExistence type="predicted"/>
<reference evidence="7 8" key="1">
    <citation type="submission" date="2016-08" db="EMBL/GenBank/DDBJ databases">
        <title>New Insights into Marine Group III Euryarchaeota, from dark to light.</title>
        <authorList>
            <person name="Haro-Moreno J.M."/>
            <person name="Rodriguez-Valera F."/>
            <person name="Lopez-Garcia P."/>
            <person name="Moreira D."/>
            <person name="Martin-Cuadrado A.B."/>
        </authorList>
    </citation>
    <scope>NUCLEOTIDE SEQUENCE [LARGE SCALE GENOMIC DNA]</scope>
    <source>
        <strain evidence="7">CG-Bathy1</strain>
    </source>
</reference>
<dbReference type="InterPro" id="IPR001123">
    <property type="entry name" value="LeuE-type"/>
</dbReference>
<evidence type="ECO:0000313" key="7">
    <source>
        <dbReference type="EMBL" id="OIR20078.1"/>
    </source>
</evidence>
<feature type="transmembrane region" description="Helical" evidence="6">
    <location>
        <begin position="41"/>
        <end position="67"/>
    </location>
</feature>
<gene>
    <name evidence="7" type="ORF">BEU04_03985</name>
</gene>
<feature type="transmembrane region" description="Helical" evidence="6">
    <location>
        <begin position="73"/>
        <end position="91"/>
    </location>
</feature>
<feature type="transmembrane region" description="Helical" evidence="6">
    <location>
        <begin position="112"/>
        <end position="130"/>
    </location>
</feature>
<protein>
    <recommendedName>
        <fullName evidence="9">Amino acid transporter</fullName>
    </recommendedName>
</protein>
<comment type="subcellular location">
    <subcellularLocation>
        <location evidence="1">Cell membrane</location>
        <topology evidence="1">Multi-pass membrane protein</topology>
    </subcellularLocation>
</comment>
<dbReference type="Proteomes" id="UP000183815">
    <property type="component" value="Unassembled WGS sequence"/>
</dbReference>
<keyword evidence="5 6" id="KW-0472">Membrane</keyword>
<feature type="transmembrane region" description="Helical" evidence="6">
    <location>
        <begin position="189"/>
        <end position="207"/>
    </location>
</feature>
<accession>A0A1J5U712</accession>
<evidence type="ECO:0008006" key="9">
    <source>
        <dbReference type="Google" id="ProtNLM"/>
    </source>
</evidence>
<evidence type="ECO:0000256" key="3">
    <source>
        <dbReference type="ARBA" id="ARBA00022692"/>
    </source>
</evidence>
<dbReference type="GO" id="GO:0005886">
    <property type="term" value="C:plasma membrane"/>
    <property type="evidence" value="ECO:0007669"/>
    <property type="project" value="UniProtKB-SubCell"/>
</dbReference>
<dbReference type="AlphaFoldDB" id="A0A1J5U712"/>
<evidence type="ECO:0000256" key="2">
    <source>
        <dbReference type="ARBA" id="ARBA00022475"/>
    </source>
</evidence>
<evidence type="ECO:0000256" key="4">
    <source>
        <dbReference type="ARBA" id="ARBA00022989"/>
    </source>
</evidence>
<dbReference type="GO" id="GO:0015171">
    <property type="term" value="F:amino acid transmembrane transporter activity"/>
    <property type="evidence" value="ECO:0007669"/>
    <property type="project" value="TreeGrafter"/>
</dbReference>
<keyword evidence="2" id="KW-1003">Cell membrane</keyword>